<dbReference type="EMBL" id="OV121135">
    <property type="protein sequence ID" value="CAH0554824.1"/>
    <property type="molecule type" value="Genomic_DNA"/>
</dbReference>
<gene>
    <name evidence="1" type="ORF">MELIAE_LOCUS6329</name>
</gene>
<organism evidence="1 2">
    <name type="scientific">Brassicogethes aeneus</name>
    <name type="common">Rape pollen beetle</name>
    <name type="synonym">Meligethes aeneus</name>
    <dbReference type="NCBI Taxonomy" id="1431903"/>
    <lineage>
        <taxon>Eukaryota</taxon>
        <taxon>Metazoa</taxon>
        <taxon>Ecdysozoa</taxon>
        <taxon>Arthropoda</taxon>
        <taxon>Hexapoda</taxon>
        <taxon>Insecta</taxon>
        <taxon>Pterygota</taxon>
        <taxon>Neoptera</taxon>
        <taxon>Endopterygota</taxon>
        <taxon>Coleoptera</taxon>
        <taxon>Polyphaga</taxon>
        <taxon>Cucujiformia</taxon>
        <taxon>Nitidulidae</taxon>
        <taxon>Meligethinae</taxon>
        <taxon>Brassicogethes</taxon>
    </lineage>
</organism>
<accession>A0A9P0B4N7</accession>
<protein>
    <submittedName>
        <fullName evidence="1">Uncharacterized protein</fullName>
    </submittedName>
</protein>
<keyword evidence="2" id="KW-1185">Reference proteome</keyword>
<dbReference type="AlphaFoldDB" id="A0A9P0B4N7"/>
<evidence type="ECO:0000313" key="2">
    <source>
        <dbReference type="Proteomes" id="UP001154078"/>
    </source>
</evidence>
<dbReference type="Proteomes" id="UP001154078">
    <property type="component" value="Chromosome 4"/>
</dbReference>
<name>A0A9P0B4N7_BRAAE</name>
<sequence>MVITIWKKNQVGYGETKTVACDFDLNDERYPTSICVTCKLALLERQKDGVFRRPLLPMPEFHKLDLRKTLRSGKPCTCLICSEARKKGHKKVFSGRGNSRVLSKDVVLKKKKCICATCLQEIGKGKKHYCHLSNIAHNVSDLVQAVPKNQKQQIVSKIIHEYVETNNQSSIGLATLGRPSRIAINPPPHAQKEIKFSYEKLSQFQKTTCLSNNKMELVTNFVRTCAGKKSVSSNFREKLREESKTLEPFYKCAELEFDVSDCKEKQKRKVIYADAESILEAVITHRQLIGSPKIKVMADGGQGFFKICLSVFQSEDETKVGRSVYSEGGKISKGFKFTGVKKILILCIVPEIQETFENLKLLFSVIKINNISFKFVSDLKVTLIVNGLQTASSTFPCPYCYVKLKHSVGNEASTLRTYGDIKLHYEKFCLFEKNRKYAKDCFSVVNHSIFDEEGDVSVLEKCFYTVATLRESPDYVYPAEPAPVRMPTTENLGRNRQEPE</sequence>
<proteinExistence type="predicted"/>
<reference evidence="1" key="1">
    <citation type="submission" date="2021-12" db="EMBL/GenBank/DDBJ databases">
        <authorList>
            <person name="King R."/>
        </authorList>
    </citation>
    <scope>NUCLEOTIDE SEQUENCE</scope>
</reference>
<dbReference type="OrthoDB" id="6772893at2759"/>
<evidence type="ECO:0000313" key="1">
    <source>
        <dbReference type="EMBL" id="CAH0554824.1"/>
    </source>
</evidence>